<dbReference type="RefSeq" id="WP_378168648.1">
    <property type="nucleotide sequence ID" value="NZ_JBHSBU010000004.1"/>
</dbReference>
<accession>A0ABV8MVY4</accession>
<evidence type="ECO:0008006" key="3">
    <source>
        <dbReference type="Google" id="ProtNLM"/>
    </source>
</evidence>
<keyword evidence="2" id="KW-1185">Reference proteome</keyword>
<name>A0ABV8MVY4_9NEIS</name>
<sequence>MSLTDDDIVLVEPERLGDDPDAGGPISGRLIVSGKENNLFPDISPTDRVRGGVKMAKSFLAVRGTGAEALAGALIYISARPKDPRVAVTLFGTPDSGDRRRHARDRVERYLARGTRWAGQLLERQLEGQKTIAIVQRESAPLPRVGMVLCLVENEGKPTEYEQYVRVVKTRDEIREFSVNIGGNQPYTFRRRVVTCEISDPLRRDFTGPSPSPFDDGNAAAAVRETVVANAAKYYGATGLTRAGKPGEFSIRVESIFSQLVPSAQTETVLSQLSAAGQGVALFDAGAGPVTITVATTVAPGAAMHVGSPITPGSLSIKFGAVLMTDNGGRLMLAGAEVGAVDYPGGRVTFNVDCPIWRGDKLVTFQPGAASSRVTNTWATPVTVESRSQNAIITLVPAPAPGTLVVSYRTGERWVDLRDDGSGGLRAAEPSLGAGRIDYASGTATITMGALPDADTAILYAWCSRVALFNRSNTPLVVGVQLQLQLPADKPLTPKTVRIEWDTPNGMAAASDNGSGMLTGDAVGRLDYASGRIVMAPATLPATGQAYRIVSSSAAIPPKIYQPGVVPDTGDPVAFVLPDEWVRGTLRLPVVYARNGKPYEIRLVDNGVGQLVDPQGRDVGQIDYATKTVSFARYREFPDVQFGLFTANNQPPTAVVIEVGSPQFKLSSVGAATYQVGSSTPPTVIDATATELAVDLTFNDQERIVPGSVRFRLGGRVYIDRVGSLYCDIDPATGSGIHAGTIDYSTGRCVLSVWTAGAPTAPATESLATAMGGLLVGGVCFRTPVAPIRPGSLNVIIDVPGGGTVSVQAETSGKITGAGFEGDFEAQTGIVRLRFGDYVLAAGNEGEWWYKPDLVRGDGKIFKPRLYDPVGIRYNAVAYTYLPLSAELLGLDPVRLPSDGRVPIIRPGDIVAIHHTASKAVPAPTPGLKIGVGRTRLAEVRVVDALGKELPRSMYTADLDPGTVTLAAPLDLTGFTLPLAVEHRVEDQILCNDAQISGDIGLMRPLTHDYPAGETVVSSCMEVGDLFARASPPFSQQTWTGEWADSRVGNPINAQYQSTVYPIVVNNIGAIDQRWALVFSSNTAFKVIGEGVGEIGAGTTSSDCAPINPATGKPYFTIKAAGWGGGWPIGAVLRFNTRGAYAAAWIARSVQMGPATGGADSFRLRGFGGVDA</sequence>
<gene>
    <name evidence="1" type="ORF">ACFOW7_21675</name>
</gene>
<evidence type="ECO:0000313" key="1">
    <source>
        <dbReference type="EMBL" id="MFC4161949.1"/>
    </source>
</evidence>
<evidence type="ECO:0000313" key="2">
    <source>
        <dbReference type="Proteomes" id="UP001595791"/>
    </source>
</evidence>
<dbReference type="EMBL" id="JBHSBU010000004">
    <property type="protein sequence ID" value="MFC4161949.1"/>
    <property type="molecule type" value="Genomic_DNA"/>
</dbReference>
<proteinExistence type="predicted"/>
<comment type="caution">
    <text evidence="1">The sequence shown here is derived from an EMBL/GenBank/DDBJ whole genome shotgun (WGS) entry which is preliminary data.</text>
</comment>
<reference evidence="2" key="1">
    <citation type="journal article" date="2019" name="Int. J. Syst. Evol. Microbiol.">
        <title>The Global Catalogue of Microorganisms (GCM) 10K type strain sequencing project: providing services to taxonomists for standard genome sequencing and annotation.</title>
        <authorList>
            <consortium name="The Broad Institute Genomics Platform"/>
            <consortium name="The Broad Institute Genome Sequencing Center for Infectious Disease"/>
            <person name="Wu L."/>
            <person name="Ma J."/>
        </authorList>
    </citation>
    <scope>NUCLEOTIDE SEQUENCE [LARGE SCALE GENOMIC DNA]</scope>
    <source>
        <strain evidence="2">LMG 29894</strain>
    </source>
</reference>
<dbReference type="Proteomes" id="UP001595791">
    <property type="component" value="Unassembled WGS sequence"/>
</dbReference>
<protein>
    <recommendedName>
        <fullName evidence="3">Tip attachment protein J domain-containing protein</fullName>
    </recommendedName>
</protein>
<organism evidence="1 2">
    <name type="scientific">Chitinimonas lacunae</name>
    <dbReference type="NCBI Taxonomy" id="1963018"/>
    <lineage>
        <taxon>Bacteria</taxon>
        <taxon>Pseudomonadati</taxon>
        <taxon>Pseudomonadota</taxon>
        <taxon>Betaproteobacteria</taxon>
        <taxon>Neisseriales</taxon>
        <taxon>Chitinibacteraceae</taxon>
        <taxon>Chitinimonas</taxon>
    </lineage>
</organism>